<evidence type="ECO:0000313" key="1">
    <source>
        <dbReference type="EMBL" id="TQM96102.1"/>
    </source>
</evidence>
<proteinExistence type="predicted"/>
<comment type="caution">
    <text evidence="1">The sequence shown here is derived from an EMBL/GenBank/DDBJ whole genome shotgun (WGS) entry which is preliminary data.</text>
</comment>
<dbReference type="RefSeq" id="WP_238329552.1">
    <property type="nucleotide sequence ID" value="NZ_VFPU01000001.1"/>
</dbReference>
<dbReference type="Gene3D" id="3.40.470.10">
    <property type="entry name" value="Uracil-DNA glycosylase-like domain"/>
    <property type="match status" value="1"/>
</dbReference>
<protein>
    <submittedName>
        <fullName evidence="1">TDG/mug DNA glycosylase family protein</fullName>
    </submittedName>
</protein>
<gene>
    <name evidence="1" type="ORF">FB476_0962</name>
</gene>
<keyword evidence="2" id="KW-1185">Reference proteome</keyword>
<dbReference type="Proteomes" id="UP000315133">
    <property type="component" value="Unassembled WGS sequence"/>
</dbReference>
<evidence type="ECO:0000313" key="2">
    <source>
        <dbReference type="Proteomes" id="UP000315133"/>
    </source>
</evidence>
<organism evidence="1 2">
    <name type="scientific">Ornithinimicrobium humiphilum</name>
    <dbReference type="NCBI Taxonomy" id="125288"/>
    <lineage>
        <taxon>Bacteria</taxon>
        <taxon>Bacillati</taxon>
        <taxon>Actinomycetota</taxon>
        <taxon>Actinomycetes</taxon>
        <taxon>Micrococcales</taxon>
        <taxon>Ornithinimicrobiaceae</taxon>
        <taxon>Ornithinimicrobium</taxon>
    </lineage>
</organism>
<dbReference type="SUPFAM" id="SSF52141">
    <property type="entry name" value="Uracil-DNA glycosylase-like"/>
    <property type="match status" value="1"/>
</dbReference>
<name>A0A543KM10_9MICO</name>
<reference evidence="1 2" key="1">
    <citation type="submission" date="2019-06" db="EMBL/GenBank/DDBJ databases">
        <title>Sequencing the genomes of 1000 actinobacteria strains.</title>
        <authorList>
            <person name="Klenk H.-P."/>
        </authorList>
    </citation>
    <scope>NUCLEOTIDE SEQUENCE [LARGE SCALE GENOMIC DNA]</scope>
    <source>
        <strain evidence="1 2">DSM 12362</strain>
    </source>
</reference>
<dbReference type="InterPro" id="IPR036895">
    <property type="entry name" value="Uracil-DNA_glycosylase-like_sf"/>
</dbReference>
<accession>A0A543KM10</accession>
<dbReference type="EMBL" id="VFPU01000001">
    <property type="protein sequence ID" value="TQM96102.1"/>
    <property type="molecule type" value="Genomic_DNA"/>
</dbReference>
<sequence>MSDDVPEGTHRTTVDWLGEPVLTLAHVWPAGRPRAAVVGLHPTDRSVEAGHHHQGGLARRQLARLAEAGLLDPPAPGRTDHEEAALAAGVGLVDLVRRPTCHEKHLSRRELDHGRAALLAELEARDVPLLVCLFRRPVEILLGDPGRPGLQERTTSWGARLFRMPGPFASAPEARLVMEELSDELGAQRR</sequence>
<dbReference type="AlphaFoldDB" id="A0A543KM10"/>